<dbReference type="InterPro" id="IPR045429">
    <property type="entry name" value="EAD10"/>
</dbReference>
<organism evidence="2 3">
    <name type="scientific">Leptothoe spongobia TAU-MAC 1115</name>
    <dbReference type="NCBI Taxonomy" id="1967444"/>
    <lineage>
        <taxon>Bacteria</taxon>
        <taxon>Bacillati</taxon>
        <taxon>Cyanobacteriota</taxon>
        <taxon>Cyanophyceae</taxon>
        <taxon>Nodosilineales</taxon>
        <taxon>Cymatolegaceae</taxon>
        <taxon>Leptothoe</taxon>
        <taxon>Leptothoe spongobia</taxon>
    </lineage>
</organism>
<keyword evidence="3" id="KW-1185">Reference proteome</keyword>
<dbReference type="Pfam" id="PF19954">
    <property type="entry name" value="EAD10"/>
    <property type="match status" value="1"/>
</dbReference>
<dbReference type="EMBL" id="JADOES010000054">
    <property type="protein sequence ID" value="MBT9317676.1"/>
    <property type="molecule type" value="Genomic_DNA"/>
</dbReference>
<dbReference type="Proteomes" id="UP000717364">
    <property type="component" value="Unassembled WGS sequence"/>
</dbReference>
<reference evidence="2" key="2">
    <citation type="journal article" date="2021" name="Mar. Drugs">
        <title>Genome Reduction and Secondary Metabolism of the Marine Sponge-Associated Cyanobacterium Leptothoe.</title>
        <authorList>
            <person name="Konstantinou D."/>
            <person name="Popin R.V."/>
            <person name="Fewer D.P."/>
            <person name="Sivonen K."/>
            <person name="Gkelis S."/>
        </authorList>
    </citation>
    <scope>NUCLEOTIDE SEQUENCE</scope>
    <source>
        <strain evidence="2">TAU-MAC 1115</strain>
    </source>
</reference>
<reference evidence="2" key="1">
    <citation type="submission" date="2020-11" db="EMBL/GenBank/DDBJ databases">
        <authorList>
            <person name="Konstantinou D."/>
            <person name="Gkelis S."/>
            <person name="Popin R."/>
            <person name="Fewer D."/>
            <person name="Sivonen K."/>
        </authorList>
    </citation>
    <scope>NUCLEOTIDE SEQUENCE</scope>
    <source>
        <strain evidence="2">TAU-MAC 1115</strain>
    </source>
</reference>
<dbReference type="AlphaFoldDB" id="A0A947DL92"/>
<comment type="caution">
    <text evidence="2">The sequence shown here is derived from an EMBL/GenBank/DDBJ whole genome shotgun (WGS) entry which is preliminary data.</text>
</comment>
<sequence length="399" mass="45592">MPEEPDVSNNEPDFAASQAQGFIGQTVEQTGKYGVALGQGSGDIHIGDRIYQSQPDPDTIKRIVREELKNPAKEYANPISTGLSALAALMQAPKIREAVIAFRVDFQAALEQIEIIANYKELHDLLHRLEFQCYSGIVQEVRRFPDDETALDILTDHEMTLEQLVQAIQVVAQRETIATREVMWLKDLKQSQQELHDAIELLDLRKLQKTIWLLNRVLAIQPSRINTNLNVAARALRLPALVHALQAIWSTLSAGTSDREKISEFQWGLNTLADLNERLGALVSGHDYWQEMDLELRRIEGSVDKDLIELEMSWPDLKERSTELFDQDADEWTAKFQVSCEKLDDALITANPIKIKRYFRVYRREASNRFYQVDVTLKRLCEDLRKVGNPLASVLRIME</sequence>
<name>A0A947DL92_9CYAN</name>
<evidence type="ECO:0000313" key="2">
    <source>
        <dbReference type="EMBL" id="MBT9317676.1"/>
    </source>
</evidence>
<evidence type="ECO:0000313" key="3">
    <source>
        <dbReference type="Proteomes" id="UP000717364"/>
    </source>
</evidence>
<accession>A0A947DL92</accession>
<gene>
    <name evidence="2" type="ORF">IXB50_19835</name>
</gene>
<evidence type="ECO:0000259" key="1">
    <source>
        <dbReference type="Pfam" id="PF19954"/>
    </source>
</evidence>
<proteinExistence type="predicted"/>
<feature type="domain" description="Effector-associated" evidence="1">
    <location>
        <begin position="24"/>
        <end position="66"/>
    </location>
</feature>
<protein>
    <recommendedName>
        <fullName evidence="1">Effector-associated domain-containing protein</fullName>
    </recommendedName>
</protein>